<dbReference type="EMBL" id="CZKA01000043">
    <property type="protein sequence ID" value="CUR58165.1"/>
    <property type="molecule type" value="Genomic_DNA"/>
</dbReference>
<gene>
    <name evidence="2" type="ORF">NOCA2480136</name>
</gene>
<evidence type="ECO:0000259" key="1">
    <source>
        <dbReference type="PROSITE" id="PS50943"/>
    </source>
</evidence>
<sequence>MVKTLDDLLAERRGNPEAQAAHKKRMLAEVRAYKLRELREMLALTQTDVAETLSISQKRVSEIERGQVDFTKVDTLRRYADAIGGSLRVEVQVGDETYLIA</sequence>
<protein>
    <submittedName>
        <fullName evidence="2">Transcriptional regulator, XRE family</fullName>
    </submittedName>
</protein>
<proteinExistence type="predicted"/>
<dbReference type="PROSITE" id="PS50943">
    <property type="entry name" value="HTH_CROC1"/>
    <property type="match status" value="1"/>
</dbReference>
<organism evidence="2">
    <name type="scientific">metagenome</name>
    <dbReference type="NCBI Taxonomy" id="256318"/>
    <lineage>
        <taxon>unclassified sequences</taxon>
        <taxon>metagenomes</taxon>
    </lineage>
</organism>
<dbReference type="AlphaFoldDB" id="A0A2P2C836"/>
<dbReference type="InterPro" id="IPR010982">
    <property type="entry name" value="Lambda_DNA-bd_dom_sf"/>
</dbReference>
<reference evidence="2" key="1">
    <citation type="submission" date="2015-08" db="EMBL/GenBank/DDBJ databases">
        <authorList>
            <person name="Babu N.S."/>
            <person name="Beckwith C.J."/>
            <person name="Beseler K.G."/>
            <person name="Brison A."/>
            <person name="Carone J.V."/>
            <person name="Caskin T.P."/>
            <person name="Diamond M."/>
            <person name="Durham M.E."/>
            <person name="Foxe J.M."/>
            <person name="Go M."/>
            <person name="Henderson B.A."/>
            <person name="Jones I.B."/>
            <person name="McGettigan J.A."/>
            <person name="Micheletti S.J."/>
            <person name="Nasrallah M.E."/>
            <person name="Ortiz D."/>
            <person name="Piller C.R."/>
            <person name="Privatt S.R."/>
            <person name="Schneider S.L."/>
            <person name="Sharp S."/>
            <person name="Smith T.C."/>
            <person name="Stanton J.D."/>
            <person name="Ullery H.E."/>
            <person name="Wilson R.J."/>
            <person name="Serrano M.G."/>
            <person name="Buck G."/>
            <person name="Lee V."/>
            <person name="Wang Y."/>
            <person name="Carvalho R."/>
            <person name="Voegtly L."/>
            <person name="Shi R."/>
            <person name="Duckworth R."/>
            <person name="Johnson A."/>
            <person name="Loviza R."/>
            <person name="Walstead R."/>
            <person name="Shah Z."/>
            <person name="Kiflezghi M."/>
            <person name="Wade K."/>
            <person name="Ball S.L."/>
            <person name="Bradley K.W."/>
            <person name="Asai D.J."/>
            <person name="Bowman C.A."/>
            <person name="Russell D.A."/>
            <person name="Pope W.H."/>
            <person name="Jacobs-Sera D."/>
            <person name="Hendrix R.W."/>
            <person name="Hatfull G.F."/>
        </authorList>
    </citation>
    <scope>NUCLEOTIDE SEQUENCE</scope>
</reference>
<name>A0A2P2C836_9ZZZZ</name>
<dbReference type="CDD" id="cd00093">
    <property type="entry name" value="HTH_XRE"/>
    <property type="match status" value="1"/>
</dbReference>
<accession>A0A2P2C836</accession>
<dbReference type="InterPro" id="IPR001387">
    <property type="entry name" value="Cro/C1-type_HTH"/>
</dbReference>
<dbReference type="SMART" id="SM00530">
    <property type="entry name" value="HTH_XRE"/>
    <property type="match status" value="1"/>
</dbReference>
<dbReference type="Pfam" id="PF13560">
    <property type="entry name" value="HTH_31"/>
    <property type="match status" value="1"/>
</dbReference>
<feature type="domain" description="HTH cro/C1-type" evidence="1">
    <location>
        <begin position="35"/>
        <end position="91"/>
    </location>
</feature>
<dbReference type="Gene3D" id="1.10.260.40">
    <property type="entry name" value="lambda repressor-like DNA-binding domains"/>
    <property type="match status" value="1"/>
</dbReference>
<dbReference type="SUPFAM" id="SSF47413">
    <property type="entry name" value="lambda repressor-like DNA-binding domains"/>
    <property type="match status" value="1"/>
</dbReference>
<evidence type="ECO:0000313" key="2">
    <source>
        <dbReference type="EMBL" id="CUR58165.1"/>
    </source>
</evidence>
<dbReference type="GO" id="GO:0003677">
    <property type="term" value="F:DNA binding"/>
    <property type="evidence" value="ECO:0007669"/>
    <property type="project" value="InterPro"/>
</dbReference>